<dbReference type="RefSeq" id="WP_037446051.1">
    <property type="nucleotide sequence ID" value="NZ_AVFL01000001.1"/>
</dbReference>
<gene>
    <name evidence="1" type="ORF">N825_01735</name>
</gene>
<dbReference type="AlphaFoldDB" id="W9HDS6"/>
<evidence type="ECO:0008006" key="3">
    <source>
        <dbReference type="Google" id="ProtNLM"/>
    </source>
</evidence>
<sequence length="241" mass="27952">MSDFFTRARHHALYQILSTPVRAWPHQHLFIEDVFPKEFYAELRRLMPAPEAYESLSKTGKVAEGDYDMRVGFLLKDDHLARVPTDVAAFWTNLFNEVFNKEFADALLARHAPDIAARLTREGAAWPDPIRRDMILVRDSSSDGVKIHTSDPSNLLTLLFYLPEDDRHVECGTTLYLPKDRGFHCWGGPHHDFEGFDRVATMPYKANSLFMFLKTDDSFHGVEPIRIPDLRRDLLLFYIKR</sequence>
<dbReference type="Gene3D" id="2.60.120.620">
    <property type="entry name" value="q2cbj1_9rhob like domain"/>
    <property type="match status" value="1"/>
</dbReference>
<proteinExistence type="predicted"/>
<keyword evidence="2" id="KW-1185">Reference proteome</keyword>
<evidence type="ECO:0000313" key="1">
    <source>
        <dbReference type="EMBL" id="EWY42852.1"/>
    </source>
</evidence>
<accession>W9HDS6</accession>
<protein>
    <recommendedName>
        <fullName evidence="3">Prolyl 4-hydroxylase alpha subunit Fe(2+) 2OG dioxygenase domain-containing protein</fullName>
    </recommendedName>
</protein>
<name>W9HDS6_9PROT</name>
<dbReference type="Proteomes" id="UP000019486">
    <property type="component" value="Unassembled WGS sequence"/>
</dbReference>
<comment type="caution">
    <text evidence="1">The sequence shown here is derived from an EMBL/GenBank/DDBJ whole genome shotgun (WGS) entry which is preliminary data.</text>
</comment>
<evidence type="ECO:0000313" key="2">
    <source>
        <dbReference type="Proteomes" id="UP000019486"/>
    </source>
</evidence>
<dbReference type="OrthoDB" id="7300871at2"/>
<reference evidence="1 2" key="1">
    <citation type="submission" date="2013-08" db="EMBL/GenBank/DDBJ databases">
        <title>The genome sequence of Skermanella stibiiresistens.</title>
        <authorList>
            <person name="Zhu W."/>
            <person name="Wang G."/>
        </authorList>
    </citation>
    <scope>NUCLEOTIDE SEQUENCE [LARGE SCALE GENOMIC DNA]</scope>
    <source>
        <strain evidence="1 2">SB22</strain>
    </source>
</reference>
<organism evidence="1 2">
    <name type="scientific">Skermanella stibiiresistens SB22</name>
    <dbReference type="NCBI Taxonomy" id="1385369"/>
    <lineage>
        <taxon>Bacteria</taxon>
        <taxon>Pseudomonadati</taxon>
        <taxon>Pseudomonadota</taxon>
        <taxon>Alphaproteobacteria</taxon>
        <taxon>Rhodospirillales</taxon>
        <taxon>Azospirillaceae</taxon>
        <taxon>Skermanella</taxon>
    </lineage>
</organism>
<dbReference type="EMBL" id="AVFL01000001">
    <property type="protein sequence ID" value="EWY42852.1"/>
    <property type="molecule type" value="Genomic_DNA"/>
</dbReference>